<evidence type="ECO:0000313" key="2">
    <source>
        <dbReference type="EMBL" id="NER27673.1"/>
    </source>
</evidence>
<dbReference type="AlphaFoldDB" id="A0A6B3N864"/>
<feature type="region of interest" description="Disordered" evidence="1">
    <location>
        <begin position="24"/>
        <end position="49"/>
    </location>
</feature>
<organism evidence="2">
    <name type="scientific">Symploca sp. SIO1C4</name>
    <dbReference type="NCBI Taxonomy" id="2607765"/>
    <lineage>
        <taxon>Bacteria</taxon>
        <taxon>Bacillati</taxon>
        <taxon>Cyanobacteriota</taxon>
        <taxon>Cyanophyceae</taxon>
        <taxon>Coleofasciculales</taxon>
        <taxon>Coleofasciculaceae</taxon>
        <taxon>Symploca</taxon>
    </lineage>
</organism>
<comment type="caution">
    <text evidence="2">The sequence shown here is derived from an EMBL/GenBank/DDBJ whole genome shotgun (WGS) entry which is preliminary data.</text>
</comment>
<dbReference type="EMBL" id="JAAHFQ010000122">
    <property type="protein sequence ID" value="NER27673.1"/>
    <property type="molecule type" value="Genomic_DNA"/>
</dbReference>
<name>A0A6B3N864_9CYAN</name>
<proteinExistence type="predicted"/>
<reference evidence="2" key="1">
    <citation type="submission" date="2019-11" db="EMBL/GenBank/DDBJ databases">
        <title>Genomic insights into an expanded diversity of filamentous marine cyanobacteria reveals the extraordinary biosynthetic potential of Moorea and Okeania.</title>
        <authorList>
            <person name="Ferreira Leao T."/>
            <person name="Wang M."/>
            <person name="Moss N."/>
            <person name="Da Silva R."/>
            <person name="Sanders J."/>
            <person name="Nurk S."/>
            <person name="Gurevich A."/>
            <person name="Humphrey G."/>
            <person name="Reher R."/>
            <person name="Zhu Q."/>
            <person name="Belda-Ferre P."/>
            <person name="Glukhov E."/>
            <person name="Rex R."/>
            <person name="Dorrestein P.C."/>
            <person name="Knight R."/>
            <person name="Pevzner P."/>
            <person name="Gerwick W.H."/>
            <person name="Gerwick L."/>
        </authorList>
    </citation>
    <scope>NUCLEOTIDE SEQUENCE</scope>
    <source>
        <strain evidence="2">SIO1C4</strain>
    </source>
</reference>
<sequence>TQGLSNLPSELIDSSGLIAQTCAPRRAGQPRPSNKFIVTGRGGLPPDPTTTLPGEAIVSDWGTLSEVVGNHSEQLNANNFNNQNPVNTASEQEPALVEAQGWVYGADGKVIFTAQALTIKPHIPSLIPASNCNDL</sequence>
<protein>
    <submittedName>
        <fullName evidence="2">S-layer family protein</fullName>
    </submittedName>
</protein>
<gene>
    <name evidence="2" type="ORF">F6J89_08560</name>
</gene>
<feature type="non-terminal residue" evidence="2">
    <location>
        <position position="1"/>
    </location>
</feature>
<accession>A0A6B3N864</accession>
<evidence type="ECO:0000256" key="1">
    <source>
        <dbReference type="SAM" id="MobiDB-lite"/>
    </source>
</evidence>